<keyword evidence="3" id="KW-1185">Reference proteome</keyword>
<proteinExistence type="predicted"/>
<feature type="region of interest" description="Disordered" evidence="1">
    <location>
        <begin position="1"/>
        <end position="25"/>
    </location>
</feature>
<gene>
    <name evidence="2" type="ORF">LTRI10_LOCUS51131</name>
</gene>
<evidence type="ECO:0000256" key="1">
    <source>
        <dbReference type="SAM" id="MobiDB-lite"/>
    </source>
</evidence>
<accession>A0AAV2GM47</accession>
<protein>
    <submittedName>
        <fullName evidence="2">Uncharacterized protein</fullName>
    </submittedName>
</protein>
<feature type="compositionally biased region" description="Low complexity" evidence="1">
    <location>
        <begin position="1"/>
        <end position="13"/>
    </location>
</feature>
<sequence>MLGSYRSSSSSDIEGGGSRGSGSGYRSRIATLLFSMLRRNKNLRFEEAKDIRGRVCECPAVDDIQMKM</sequence>
<dbReference type="Proteomes" id="UP001497516">
    <property type="component" value="Chromosome 9"/>
</dbReference>
<name>A0AAV2GM47_9ROSI</name>
<dbReference type="AlphaFoldDB" id="A0AAV2GM47"/>
<evidence type="ECO:0000313" key="3">
    <source>
        <dbReference type="Proteomes" id="UP001497516"/>
    </source>
</evidence>
<evidence type="ECO:0000313" key="2">
    <source>
        <dbReference type="EMBL" id="CAL1411795.1"/>
    </source>
</evidence>
<reference evidence="2 3" key="1">
    <citation type="submission" date="2024-04" db="EMBL/GenBank/DDBJ databases">
        <authorList>
            <person name="Fracassetti M."/>
        </authorList>
    </citation>
    <scope>NUCLEOTIDE SEQUENCE [LARGE SCALE GENOMIC DNA]</scope>
</reference>
<dbReference type="EMBL" id="OZ034822">
    <property type="protein sequence ID" value="CAL1411795.1"/>
    <property type="molecule type" value="Genomic_DNA"/>
</dbReference>
<feature type="compositionally biased region" description="Gly residues" evidence="1">
    <location>
        <begin position="14"/>
        <end position="23"/>
    </location>
</feature>
<organism evidence="2 3">
    <name type="scientific">Linum trigynum</name>
    <dbReference type="NCBI Taxonomy" id="586398"/>
    <lineage>
        <taxon>Eukaryota</taxon>
        <taxon>Viridiplantae</taxon>
        <taxon>Streptophyta</taxon>
        <taxon>Embryophyta</taxon>
        <taxon>Tracheophyta</taxon>
        <taxon>Spermatophyta</taxon>
        <taxon>Magnoliopsida</taxon>
        <taxon>eudicotyledons</taxon>
        <taxon>Gunneridae</taxon>
        <taxon>Pentapetalae</taxon>
        <taxon>rosids</taxon>
        <taxon>fabids</taxon>
        <taxon>Malpighiales</taxon>
        <taxon>Linaceae</taxon>
        <taxon>Linum</taxon>
    </lineage>
</organism>